<accession>A0AAE0WT26</accession>
<evidence type="ECO:0000259" key="2">
    <source>
        <dbReference type="Pfam" id="PF24808"/>
    </source>
</evidence>
<comment type="caution">
    <text evidence="3">The sequence shown here is derived from an EMBL/GenBank/DDBJ whole genome shotgun (WGS) entry which is preliminary data.</text>
</comment>
<evidence type="ECO:0000313" key="4">
    <source>
        <dbReference type="Proteomes" id="UP001274830"/>
    </source>
</evidence>
<feature type="chain" id="PRO_5041899052" description="DUF7707 domain-containing protein" evidence="1">
    <location>
        <begin position="20"/>
        <end position="217"/>
    </location>
</feature>
<keyword evidence="4" id="KW-1185">Reference proteome</keyword>
<sequence length="217" mass="20763">MFYSTLLLAVTAFTGLVSAQNYSTSGALSIDVSQVDTQQRLAWCVSQTTSCPQICSGSTTANTCDSNTLNYTCTCSGGSSPNISDYTQTVPFFVCEQWKANCADAHPNDLQGLAGCHSVVCGAKNASAAGGSSGSSSASSGSASATGSSTGSATGAAGSASATGSAAASAASSGAASATSSAAAASSSAASAAVGLAMQYSSGILAAAMLAVFGLAL</sequence>
<dbReference type="PANTHER" id="PTHR38118:SF2">
    <property type="entry name" value="CDP-ALCOHOL PHOSPHATIDYLTRANSFERASE PROTEIN"/>
    <property type="match status" value="1"/>
</dbReference>
<dbReference type="InterPro" id="IPR056124">
    <property type="entry name" value="DUF7707"/>
</dbReference>
<dbReference type="AlphaFoldDB" id="A0AAE0WT26"/>
<dbReference type="Pfam" id="PF24808">
    <property type="entry name" value="DUF7707"/>
    <property type="match status" value="1"/>
</dbReference>
<organism evidence="3 4">
    <name type="scientific">Recurvomyces mirabilis</name>
    <dbReference type="NCBI Taxonomy" id="574656"/>
    <lineage>
        <taxon>Eukaryota</taxon>
        <taxon>Fungi</taxon>
        <taxon>Dikarya</taxon>
        <taxon>Ascomycota</taxon>
        <taxon>Pezizomycotina</taxon>
        <taxon>Dothideomycetes</taxon>
        <taxon>Dothideomycetidae</taxon>
        <taxon>Mycosphaerellales</taxon>
        <taxon>Teratosphaeriaceae</taxon>
        <taxon>Recurvomyces</taxon>
    </lineage>
</organism>
<evidence type="ECO:0000256" key="1">
    <source>
        <dbReference type="SAM" id="SignalP"/>
    </source>
</evidence>
<evidence type="ECO:0000313" key="3">
    <source>
        <dbReference type="EMBL" id="KAK3677601.1"/>
    </source>
</evidence>
<reference evidence="3" key="1">
    <citation type="submission" date="2023-07" db="EMBL/GenBank/DDBJ databases">
        <title>Black Yeasts Isolated from many extreme environments.</title>
        <authorList>
            <person name="Coleine C."/>
            <person name="Stajich J.E."/>
            <person name="Selbmann L."/>
        </authorList>
    </citation>
    <scope>NUCLEOTIDE SEQUENCE</scope>
    <source>
        <strain evidence="3">CCFEE 5485</strain>
    </source>
</reference>
<dbReference type="PANTHER" id="PTHR38118">
    <property type="entry name" value="ANCHORED CELL WALL PROTEIN 11-RELATED"/>
    <property type="match status" value="1"/>
</dbReference>
<gene>
    <name evidence="3" type="ORF">LTR78_002451</name>
</gene>
<name>A0AAE0WT26_9PEZI</name>
<proteinExistence type="predicted"/>
<keyword evidence="1" id="KW-0732">Signal</keyword>
<dbReference type="Proteomes" id="UP001274830">
    <property type="component" value="Unassembled WGS sequence"/>
</dbReference>
<protein>
    <recommendedName>
        <fullName evidence="2">DUF7707 domain-containing protein</fullName>
    </recommendedName>
</protein>
<feature type="domain" description="DUF7707" evidence="2">
    <location>
        <begin position="29"/>
        <end position="125"/>
    </location>
</feature>
<dbReference type="EMBL" id="JAUTXT010000006">
    <property type="protein sequence ID" value="KAK3677601.1"/>
    <property type="molecule type" value="Genomic_DNA"/>
</dbReference>
<feature type="signal peptide" evidence="1">
    <location>
        <begin position="1"/>
        <end position="19"/>
    </location>
</feature>